<protein>
    <submittedName>
        <fullName evidence="1">Phenol hydroxylase subunit</fullName>
    </submittedName>
</protein>
<dbReference type="Pfam" id="PF06099">
    <property type="entry name" value="Phenol_hyd_sub"/>
    <property type="match status" value="1"/>
</dbReference>
<dbReference type="EMBL" id="MLJW01000122">
    <property type="protein sequence ID" value="OIQ98187.1"/>
    <property type="molecule type" value="Genomic_DNA"/>
</dbReference>
<dbReference type="InterPro" id="IPR010353">
    <property type="entry name" value="DmpK"/>
</dbReference>
<dbReference type="AlphaFoldDB" id="A0A1J5S8U9"/>
<comment type="caution">
    <text evidence="1">The sequence shown here is derived from an EMBL/GenBank/DDBJ whole genome shotgun (WGS) entry which is preliminary data.</text>
</comment>
<accession>A0A1J5S8U9</accession>
<sequence>MRNQSVVEQPIAIDPSDRFVKVTRINPQGFVEFEFAIGTPELCVELMLPPTAFKEFCLAQKASRLDAFGNFVRH</sequence>
<reference evidence="1" key="1">
    <citation type="submission" date="2016-10" db="EMBL/GenBank/DDBJ databases">
        <title>Sequence of Gallionella enrichment culture.</title>
        <authorList>
            <person name="Poehlein A."/>
            <person name="Muehling M."/>
            <person name="Daniel R."/>
        </authorList>
    </citation>
    <scope>NUCLEOTIDE SEQUENCE</scope>
</reference>
<proteinExistence type="predicted"/>
<evidence type="ECO:0000313" key="1">
    <source>
        <dbReference type="EMBL" id="OIQ98187.1"/>
    </source>
</evidence>
<organism evidence="1">
    <name type="scientific">mine drainage metagenome</name>
    <dbReference type="NCBI Taxonomy" id="410659"/>
    <lineage>
        <taxon>unclassified sequences</taxon>
        <taxon>metagenomes</taxon>
        <taxon>ecological metagenomes</taxon>
    </lineage>
</organism>
<name>A0A1J5S8U9_9ZZZZ</name>
<gene>
    <name evidence="1" type="ORF">GALL_197810</name>
</gene>